<protein>
    <submittedName>
        <fullName evidence="2">Splicing factor, arginine/serine-rich 17</fullName>
    </submittedName>
</protein>
<dbReference type="EMBL" id="UYJE01006787">
    <property type="protein sequence ID" value="VDI49022.1"/>
    <property type="molecule type" value="Genomic_DNA"/>
</dbReference>
<accession>A0A8B6FHR6</accession>
<evidence type="ECO:0000313" key="3">
    <source>
        <dbReference type="Proteomes" id="UP000596742"/>
    </source>
</evidence>
<sequence length="484" mass="58239">MAGNTAACSDTSEAIDLFKPQGLYLKPIAKINVCVQLPVLKEPGKTISNWEVMEKIKHMIKPHVFLSLKIVKSTLEFIRLEGELENKSLIKTLMQRLEGKTIKLSGFSETLKVKAGEAKISFPLKHDWDSYFRDAKHMNEMKPGERPDTIHFKDLPSRWFASYHSKTKDKPCEMVLRRVFEGFGEIRCVDIPMLDPYRKEILPGIQTFSFGQDLTFESYVQFKEYIGFMKAMDALRGMKFLYIGEDEKAYTANVKVDFDKSKHLSDKCIKKRRIERWKLQLLEKEREEKVKKEREETERKQEEERLKKENDEREKERRRTEKIEKKELRRKEREEKRRLQRLEKRRLEDEKKYQIKLALEERKFLIAQRKLESIRLLTELFERVKEEKVKEDLEKREIELEDERKKQVEAEALRKAEEKQRKEEQKRKRRMDLEHQEYELRHKILKNVKAKEEKKEEEIREQLRKKLAKKRGKVKLKSAIVLKK</sequence>
<dbReference type="PANTHER" id="PTHR12484">
    <property type="entry name" value="B-LYMPHOCYTE ANTIGEN-RELATED"/>
    <property type="match status" value="1"/>
</dbReference>
<organism evidence="2 3">
    <name type="scientific">Mytilus galloprovincialis</name>
    <name type="common">Mediterranean mussel</name>
    <dbReference type="NCBI Taxonomy" id="29158"/>
    <lineage>
        <taxon>Eukaryota</taxon>
        <taxon>Metazoa</taxon>
        <taxon>Spiralia</taxon>
        <taxon>Lophotrochozoa</taxon>
        <taxon>Mollusca</taxon>
        <taxon>Bivalvia</taxon>
        <taxon>Autobranchia</taxon>
        <taxon>Pteriomorphia</taxon>
        <taxon>Mytilida</taxon>
        <taxon>Mytiloidea</taxon>
        <taxon>Mytilidae</taxon>
        <taxon>Mytilinae</taxon>
        <taxon>Mytilus</taxon>
    </lineage>
</organism>
<evidence type="ECO:0000256" key="1">
    <source>
        <dbReference type="SAM" id="MobiDB-lite"/>
    </source>
</evidence>
<dbReference type="AlphaFoldDB" id="A0A8B6FHR6"/>
<dbReference type="InterPro" id="IPR056852">
    <property type="entry name" value="AK17A/B"/>
</dbReference>
<gene>
    <name evidence="2" type="ORF">MGAL_10B051446</name>
</gene>
<keyword evidence="3" id="KW-1185">Reference proteome</keyword>
<dbReference type="Proteomes" id="UP000596742">
    <property type="component" value="Unassembled WGS sequence"/>
</dbReference>
<feature type="region of interest" description="Disordered" evidence="1">
    <location>
        <begin position="290"/>
        <end position="320"/>
    </location>
</feature>
<comment type="caution">
    <text evidence="2">The sequence shown here is derived from an EMBL/GenBank/DDBJ whole genome shotgun (WGS) entry which is preliminary data.</text>
</comment>
<dbReference type="PANTHER" id="PTHR12484:SF4">
    <property type="entry name" value="A-KINASE ANCHOR PROTEIN 17A"/>
    <property type="match status" value="1"/>
</dbReference>
<evidence type="ECO:0000313" key="2">
    <source>
        <dbReference type="EMBL" id="VDI49022.1"/>
    </source>
</evidence>
<dbReference type="OrthoDB" id="1918237at2759"/>
<feature type="region of interest" description="Disordered" evidence="1">
    <location>
        <begin position="414"/>
        <end position="434"/>
    </location>
</feature>
<dbReference type="Pfam" id="PF25015">
    <property type="entry name" value="RBD_AKAP-17A"/>
    <property type="match status" value="1"/>
</dbReference>
<dbReference type="CDD" id="cd12264">
    <property type="entry name" value="RRM_AKAP17A"/>
    <property type="match status" value="1"/>
</dbReference>
<name>A0A8B6FHR6_MYTGA</name>
<proteinExistence type="predicted"/>
<reference evidence="2" key="1">
    <citation type="submission" date="2018-11" db="EMBL/GenBank/DDBJ databases">
        <authorList>
            <person name="Alioto T."/>
            <person name="Alioto T."/>
        </authorList>
    </citation>
    <scope>NUCLEOTIDE SEQUENCE</scope>
</reference>